<reference evidence="2 3" key="1">
    <citation type="submission" date="2020-06" db="EMBL/GenBank/DDBJ databases">
        <title>Altererythrobacter lutimaris sp. nov., a marine bacterium isolated from a tidal flat.</title>
        <authorList>
            <person name="Kim D."/>
            <person name="Yoo Y."/>
            <person name="Kim J.-J."/>
        </authorList>
    </citation>
    <scope>NUCLEOTIDE SEQUENCE [LARGE SCALE GENOMIC DNA]</scope>
    <source>
        <strain evidence="2 3">JGD-16</strain>
    </source>
</reference>
<evidence type="ECO:0000256" key="1">
    <source>
        <dbReference type="SAM" id="SignalP"/>
    </source>
</evidence>
<keyword evidence="3" id="KW-1185">Reference proteome</keyword>
<proteinExistence type="predicted"/>
<dbReference type="EMBL" id="JABWTA010000001">
    <property type="protein sequence ID" value="NVE95297.1"/>
    <property type="molecule type" value="Genomic_DNA"/>
</dbReference>
<sequence length="52" mass="5588">MQMIRSEVTRLFAIGFIAGSLMVGAATATDWDQELAPQAFAAEQEVVETSAQ</sequence>
<comment type="caution">
    <text evidence="2">The sequence shown here is derived from an EMBL/GenBank/DDBJ whole genome shotgun (WGS) entry which is preliminary data.</text>
</comment>
<dbReference type="AlphaFoldDB" id="A0A850H803"/>
<protein>
    <submittedName>
        <fullName evidence="2">Uncharacterized protein</fullName>
    </submittedName>
</protein>
<feature type="signal peptide" evidence="1">
    <location>
        <begin position="1"/>
        <end position="28"/>
    </location>
</feature>
<keyword evidence="1" id="KW-0732">Signal</keyword>
<evidence type="ECO:0000313" key="3">
    <source>
        <dbReference type="Proteomes" id="UP000546031"/>
    </source>
</evidence>
<feature type="chain" id="PRO_5032679010" evidence="1">
    <location>
        <begin position="29"/>
        <end position="52"/>
    </location>
</feature>
<organism evidence="2 3">
    <name type="scientific">Altererythrobacter lutimaris</name>
    <dbReference type="NCBI Taxonomy" id="2743979"/>
    <lineage>
        <taxon>Bacteria</taxon>
        <taxon>Pseudomonadati</taxon>
        <taxon>Pseudomonadota</taxon>
        <taxon>Alphaproteobacteria</taxon>
        <taxon>Sphingomonadales</taxon>
        <taxon>Erythrobacteraceae</taxon>
        <taxon>Altererythrobacter</taxon>
    </lineage>
</organism>
<dbReference type="RefSeq" id="WP_176273533.1">
    <property type="nucleotide sequence ID" value="NZ_JABWTA010000001.1"/>
</dbReference>
<name>A0A850H803_9SPHN</name>
<accession>A0A850H803</accession>
<gene>
    <name evidence="2" type="ORF">HUO12_10340</name>
</gene>
<dbReference type="Proteomes" id="UP000546031">
    <property type="component" value="Unassembled WGS sequence"/>
</dbReference>
<evidence type="ECO:0000313" key="2">
    <source>
        <dbReference type="EMBL" id="NVE95297.1"/>
    </source>
</evidence>